<dbReference type="OrthoDB" id="841628at2759"/>
<evidence type="ECO:0000313" key="4">
    <source>
        <dbReference type="EMBL" id="KAG6750375.1"/>
    </source>
</evidence>
<keyword evidence="2" id="KW-0812">Transmembrane</keyword>
<evidence type="ECO:0000256" key="1">
    <source>
        <dbReference type="SAM" id="MobiDB-lite"/>
    </source>
</evidence>
<feature type="domain" description="Agenet" evidence="3">
    <location>
        <begin position="11"/>
        <end position="80"/>
    </location>
</feature>
<protein>
    <recommendedName>
        <fullName evidence="3">Agenet domain-containing protein</fullName>
    </recommendedName>
</protein>
<dbReference type="SMART" id="SM00743">
    <property type="entry name" value="Agenet"/>
    <property type="match status" value="3"/>
</dbReference>
<feature type="domain" description="Agenet" evidence="3">
    <location>
        <begin position="82"/>
        <end position="138"/>
    </location>
</feature>
<feature type="region of interest" description="Disordered" evidence="1">
    <location>
        <begin position="143"/>
        <end position="175"/>
    </location>
</feature>
<dbReference type="CDD" id="cd20405">
    <property type="entry name" value="Tudor_Agenet_AtDUF_rpt1_3"/>
    <property type="match status" value="2"/>
</dbReference>
<name>A0A8X7YHU3_POPTO</name>
<keyword evidence="5" id="KW-1185">Reference proteome</keyword>
<accession>A0A8X7YHU3</accession>
<feature type="transmembrane region" description="Helical" evidence="2">
    <location>
        <begin position="223"/>
        <end position="245"/>
    </location>
</feature>
<dbReference type="PANTHER" id="PTHR31917">
    <property type="entry name" value="AGENET DOMAIN-CONTAINING PROTEIN-RELATED"/>
    <property type="match status" value="1"/>
</dbReference>
<comment type="caution">
    <text evidence="4">The sequence shown here is derived from an EMBL/GenBank/DDBJ whole genome shotgun (WGS) entry which is preliminary data.</text>
</comment>
<dbReference type="AlphaFoldDB" id="A0A8X7YHU3"/>
<evidence type="ECO:0000313" key="5">
    <source>
        <dbReference type="Proteomes" id="UP000886885"/>
    </source>
</evidence>
<feature type="region of interest" description="Disordered" evidence="1">
    <location>
        <begin position="1"/>
        <end position="20"/>
    </location>
</feature>
<gene>
    <name evidence="4" type="ORF">POTOM_044865</name>
</gene>
<proteinExistence type="predicted"/>
<dbReference type="CDD" id="cd20406">
    <property type="entry name" value="Tudor_Agenet_AtDUF_rpt2_4"/>
    <property type="match status" value="1"/>
</dbReference>
<dbReference type="InterPro" id="IPR014002">
    <property type="entry name" value="Agenet_dom_plant"/>
</dbReference>
<organism evidence="4 5">
    <name type="scientific">Populus tomentosa</name>
    <name type="common">Chinese white poplar</name>
    <dbReference type="NCBI Taxonomy" id="118781"/>
    <lineage>
        <taxon>Eukaryota</taxon>
        <taxon>Viridiplantae</taxon>
        <taxon>Streptophyta</taxon>
        <taxon>Embryophyta</taxon>
        <taxon>Tracheophyta</taxon>
        <taxon>Spermatophyta</taxon>
        <taxon>Magnoliopsida</taxon>
        <taxon>eudicotyledons</taxon>
        <taxon>Gunneridae</taxon>
        <taxon>Pentapetalae</taxon>
        <taxon>rosids</taxon>
        <taxon>fabids</taxon>
        <taxon>Malpighiales</taxon>
        <taxon>Salicaceae</taxon>
        <taxon>Saliceae</taxon>
        <taxon>Populus</taxon>
    </lineage>
</organism>
<reference evidence="4" key="1">
    <citation type="journal article" date="2020" name="bioRxiv">
        <title>Hybrid origin of Populus tomentosa Carr. identified through genome sequencing and phylogenomic analysis.</title>
        <authorList>
            <person name="An X."/>
            <person name="Gao K."/>
            <person name="Chen Z."/>
            <person name="Li J."/>
            <person name="Yang X."/>
            <person name="Yang X."/>
            <person name="Zhou J."/>
            <person name="Guo T."/>
            <person name="Zhao T."/>
            <person name="Huang S."/>
            <person name="Miao D."/>
            <person name="Khan W.U."/>
            <person name="Rao P."/>
            <person name="Ye M."/>
            <person name="Lei B."/>
            <person name="Liao W."/>
            <person name="Wang J."/>
            <person name="Ji L."/>
            <person name="Li Y."/>
            <person name="Guo B."/>
            <person name="Mustafa N.S."/>
            <person name="Li S."/>
            <person name="Yun Q."/>
            <person name="Keller S.R."/>
            <person name="Mao J."/>
            <person name="Zhang R."/>
            <person name="Strauss S.H."/>
        </authorList>
    </citation>
    <scope>NUCLEOTIDE SEQUENCE</scope>
    <source>
        <strain evidence="4">GM15</strain>
        <tissue evidence="4">Leaf</tissue>
    </source>
</reference>
<dbReference type="PANTHER" id="PTHR31917:SF80">
    <property type="entry name" value="AGENET DOMAIN-CONTAINING PROTEIN-RELATED"/>
    <property type="match status" value="1"/>
</dbReference>
<feature type="compositionally biased region" description="Basic and acidic residues" evidence="1">
    <location>
        <begin position="151"/>
        <end position="162"/>
    </location>
</feature>
<evidence type="ECO:0000259" key="3">
    <source>
        <dbReference type="SMART" id="SM00743"/>
    </source>
</evidence>
<keyword evidence="2" id="KW-1133">Transmembrane helix</keyword>
<evidence type="ECO:0000256" key="2">
    <source>
        <dbReference type="SAM" id="Phobius"/>
    </source>
</evidence>
<sequence>MASKSKSNKDPNFKPGSKVEIMSDEAGFRGSFYIGTVVKATRTPEFTVRYEKLFEDEEGTKPLQETVNEFQIRPIAPREKKREFKFSEEVDAFHNDGWWEGVITEVNENGKFAVFFRSTKEQIEFVEEDLRLHREWVNGEWKPPLEGEEEKGEKEEVKEKRNKDSRKKKKLSEEDENEVTKEVKRRVSEVVTHTQARRKWKYKRRNVHSGTLSGVFDRLHSAAMLYSTILLFHSVCFVFLGYVLLETFIGFLNLELQKVPNTKLVKPIESLKDVKFSKGMLVEVSSDEDGFKGAWFAASIVEPVGKDKYLVEYKSLRTEDDSGFLREEVNTMHIRPPPPQTVVVDLQDAGRS</sequence>
<dbReference type="Pfam" id="PF05641">
    <property type="entry name" value="Agenet"/>
    <property type="match status" value="3"/>
</dbReference>
<dbReference type="Proteomes" id="UP000886885">
    <property type="component" value="Chromosome 13D"/>
</dbReference>
<feature type="domain" description="Agenet" evidence="3">
    <location>
        <begin position="274"/>
        <end position="342"/>
    </location>
</feature>
<keyword evidence="2" id="KW-0472">Membrane</keyword>
<dbReference type="EMBL" id="JAAWWB010000026">
    <property type="protein sequence ID" value="KAG6750375.1"/>
    <property type="molecule type" value="Genomic_DNA"/>
</dbReference>
<dbReference type="InterPro" id="IPR008395">
    <property type="entry name" value="Agenet-like_dom"/>
</dbReference>